<dbReference type="InterPro" id="IPR036020">
    <property type="entry name" value="WW_dom_sf"/>
</dbReference>
<feature type="region of interest" description="Disordered" evidence="1">
    <location>
        <begin position="121"/>
        <end position="204"/>
    </location>
</feature>
<dbReference type="Proteomes" id="UP001338125">
    <property type="component" value="Unassembled WGS sequence"/>
</dbReference>
<feature type="compositionally biased region" description="Low complexity" evidence="1">
    <location>
        <begin position="227"/>
        <end position="243"/>
    </location>
</feature>
<feature type="compositionally biased region" description="Low complexity" evidence="1">
    <location>
        <begin position="178"/>
        <end position="204"/>
    </location>
</feature>
<feature type="compositionally biased region" description="Low complexity" evidence="1">
    <location>
        <begin position="131"/>
        <end position="141"/>
    </location>
</feature>
<feature type="domain" description="WW" evidence="2">
    <location>
        <begin position="17"/>
        <end position="51"/>
    </location>
</feature>
<dbReference type="PROSITE" id="PS50020">
    <property type="entry name" value="WW_DOMAIN_2"/>
    <property type="match status" value="1"/>
</dbReference>
<sequence length="482" mass="49613">MGGSTTPGAEGPTFAPPPLPAGWIAQWDGSSKKYYYVQLATGVSQWEVPTDPVSTGTPTPGAEHPYGTPPPQVITHPDGSQTIKHADGTMEPIMPEGARGVEGATGDRGLGTMAMNALLGGKSSGHGSSGGSNPLGSLAGQFLGGGGGGGSHSSGGSSGGKNSISGKLVGQLASNLFSPSNSKPQQSQNYHGGQSSGASHSAQGGLAGAVMGGVASMFGGKQQGSQGNSFGYSNTGTSGSYSGQAPTYNPLQEQAQATELPHQYHTQAHIRAPPTTHTPRLLRHRHRHSHSHRTINPMASLMAVANPIAASPTRIAQPPAGNTAHHMKHSMEDNTAPVDINSISNSNSKATVLLHSQRMVLPKPAGISNSRATGLLELLHKEVNISKVTVHLPQAAISSILHREDTNNIPLLRDNISSTLLLADSQTNTNPQAVAIILHTALPAAISNMGSSLSRQIPRLCLMEATRARAMGIATNTKGIFG</sequence>
<dbReference type="SUPFAM" id="SSF51045">
    <property type="entry name" value="WW domain"/>
    <property type="match status" value="1"/>
</dbReference>
<dbReference type="EMBL" id="JAVFKD010000001">
    <property type="protein sequence ID" value="KAK5997999.1"/>
    <property type="molecule type" value="Genomic_DNA"/>
</dbReference>
<proteinExistence type="predicted"/>
<reference evidence="3 4" key="1">
    <citation type="submission" date="2024-01" db="EMBL/GenBank/DDBJ databases">
        <title>Complete genome of Cladobotryum mycophilum ATHUM6906.</title>
        <authorList>
            <person name="Christinaki A.C."/>
            <person name="Myridakis A.I."/>
            <person name="Kouvelis V.N."/>
        </authorList>
    </citation>
    <scope>NUCLEOTIDE SEQUENCE [LARGE SCALE GENOMIC DNA]</scope>
    <source>
        <strain evidence="3 4">ATHUM6906</strain>
    </source>
</reference>
<dbReference type="SMART" id="SM00456">
    <property type="entry name" value="WW"/>
    <property type="match status" value="1"/>
</dbReference>
<accession>A0ABR0T190</accession>
<organism evidence="3 4">
    <name type="scientific">Cladobotryum mycophilum</name>
    <dbReference type="NCBI Taxonomy" id="491253"/>
    <lineage>
        <taxon>Eukaryota</taxon>
        <taxon>Fungi</taxon>
        <taxon>Dikarya</taxon>
        <taxon>Ascomycota</taxon>
        <taxon>Pezizomycotina</taxon>
        <taxon>Sordariomycetes</taxon>
        <taxon>Hypocreomycetidae</taxon>
        <taxon>Hypocreales</taxon>
        <taxon>Hypocreaceae</taxon>
        <taxon>Cladobotryum</taxon>
    </lineage>
</organism>
<keyword evidence="4" id="KW-1185">Reference proteome</keyword>
<evidence type="ECO:0000313" key="4">
    <source>
        <dbReference type="Proteomes" id="UP001338125"/>
    </source>
</evidence>
<dbReference type="CDD" id="cd00201">
    <property type="entry name" value="WW"/>
    <property type="match status" value="1"/>
</dbReference>
<evidence type="ECO:0000259" key="2">
    <source>
        <dbReference type="PROSITE" id="PS50020"/>
    </source>
</evidence>
<gene>
    <name evidence="3" type="ORF">PT974_00368</name>
</gene>
<dbReference type="InterPro" id="IPR001202">
    <property type="entry name" value="WW_dom"/>
</dbReference>
<comment type="caution">
    <text evidence="3">The sequence shown here is derived from an EMBL/GenBank/DDBJ whole genome shotgun (WGS) entry which is preliminary data.</text>
</comment>
<dbReference type="PROSITE" id="PS01159">
    <property type="entry name" value="WW_DOMAIN_1"/>
    <property type="match status" value="1"/>
</dbReference>
<protein>
    <recommendedName>
        <fullName evidence="2">WW domain-containing protein</fullName>
    </recommendedName>
</protein>
<dbReference type="Pfam" id="PF00397">
    <property type="entry name" value="WW"/>
    <property type="match status" value="1"/>
</dbReference>
<feature type="region of interest" description="Disordered" evidence="1">
    <location>
        <begin position="48"/>
        <end position="68"/>
    </location>
</feature>
<feature type="compositionally biased region" description="Gly residues" evidence="1">
    <location>
        <begin position="142"/>
        <end position="159"/>
    </location>
</feature>
<evidence type="ECO:0000256" key="1">
    <source>
        <dbReference type="SAM" id="MobiDB-lite"/>
    </source>
</evidence>
<feature type="region of interest" description="Disordered" evidence="1">
    <location>
        <begin position="222"/>
        <end position="248"/>
    </location>
</feature>
<name>A0ABR0T190_9HYPO</name>
<evidence type="ECO:0000313" key="3">
    <source>
        <dbReference type="EMBL" id="KAK5997999.1"/>
    </source>
</evidence>
<dbReference type="Gene3D" id="2.20.70.10">
    <property type="match status" value="1"/>
</dbReference>